<feature type="domain" description="DDE Tnp4" evidence="4">
    <location>
        <begin position="82"/>
        <end position="196"/>
    </location>
</feature>
<accession>A0A9P0MEK6</accession>
<keyword evidence="2" id="KW-0479">Metal-binding</keyword>
<evidence type="ECO:0000256" key="1">
    <source>
        <dbReference type="ARBA" id="ARBA00001968"/>
    </source>
</evidence>
<sequence>MARVSPPHTHQVYSPDGKNRSPERIVKPATHVPVDLAGTPVQVYRRPDKPTHAMFPKCQEDWKEIAELFEARWNFPHCLGGIDGKQVDIIPPAGGGSEFFNYKGRNSMVLLGIFNAKYLFILADFGTNGRVSDGGVLQNTKFFEMLTKSELHIPTEEHVKGTNRNLPYVFIADDAFALWNDMMKPFRQADLTSQEKKI</sequence>
<dbReference type="GO" id="GO:0046872">
    <property type="term" value="F:metal ion binding"/>
    <property type="evidence" value="ECO:0007669"/>
    <property type="project" value="UniProtKB-KW"/>
</dbReference>
<evidence type="ECO:0000259" key="4">
    <source>
        <dbReference type="Pfam" id="PF13359"/>
    </source>
</evidence>
<dbReference type="AlphaFoldDB" id="A0A9P0MEK6"/>
<evidence type="ECO:0000256" key="3">
    <source>
        <dbReference type="SAM" id="MobiDB-lite"/>
    </source>
</evidence>
<evidence type="ECO:0000313" key="5">
    <source>
        <dbReference type="EMBL" id="CAH2010235.1"/>
    </source>
</evidence>
<name>A0A9P0MEK6_ACAOB</name>
<reference evidence="5" key="1">
    <citation type="submission" date="2022-03" db="EMBL/GenBank/DDBJ databases">
        <authorList>
            <person name="Sayadi A."/>
        </authorList>
    </citation>
    <scope>NUCLEOTIDE SEQUENCE</scope>
</reference>
<feature type="region of interest" description="Disordered" evidence="3">
    <location>
        <begin position="1"/>
        <end position="24"/>
    </location>
</feature>
<dbReference type="Pfam" id="PF13359">
    <property type="entry name" value="DDE_Tnp_4"/>
    <property type="match status" value="1"/>
</dbReference>
<dbReference type="InterPro" id="IPR027806">
    <property type="entry name" value="HARBI1_dom"/>
</dbReference>
<evidence type="ECO:0000256" key="2">
    <source>
        <dbReference type="ARBA" id="ARBA00022723"/>
    </source>
</evidence>
<comment type="caution">
    <text evidence="5">The sequence shown here is derived from an EMBL/GenBank/DDBJ whole genome shotgun (WGS) entry which is preliminary data.</text>
</comment>
<evidence type="ECO:0000313" key="6">
    <source>
        <dbReference type="Proteomes" id="UP001152888"/>
    </source>
</evidence>
<comment type="cofactor">
    <cofactor evidence="1">
        <name>a divalent metal cation</name>
        <dbReference type="ChEBI" id="CHEBI:60240"/>
    </cofactor>
</comment>
<gene>
    <name evidence="5" type="ORF">ACAOBT_LOCUS31393</name>
</gene>
<dbReference type="Proteomes" id="UP001152888">
    <property type="component" value="Unassembled WGS sequence"/>
</dbReference>
<dbReference type="OrthoDB" id="6758474at2759"/>
<protein>
    <recommendedName>
        <fullName evidence="4">DDE Tnp4 domain-containing protein</fullName>
    </recommendedName>
</protein>
<dbReference type="EMBL" id="CAKOFQ010007954">
    <property type="protein sequence ID" value="CAH2010235.1"/>
    <property type="molecule type" value="Genomic_DNA"/>
</dbReference>
<proteinExistence type="predicted"/>
<keyword evidence="6" id="KW-1185">Reference proteome</keyword>
<organism evidence="5 6">
    <name type="scientific">Acanthoscelides obtectus</name>
    <name type="common">Bean weevil</name>
    <name type="synonym">Bruchus obtectus</name>
    <dbReference type="NCBI Taxonomy" id="200917"/>
    <lineage>
        <taxon>Eukaryota</taxon>
        <taxon>Metazoa</taxon>
        <taxon>Ecdysozoa</taxon>
        <taxon>Arthropoda</taxon>
        <taxon>Hexapoda</taxon>
        <taxon>Insecta</taxon>
        <taxon>Pterygota</taxon>
        <taxon>Neoptera</taxon>
        <taxon>Endopterygota</taxon>
        <taxon>Coleoptera</taxon>
        <taxon>Polyphaga</taxon>
        <taxon>Cucujiformia</taxon>
        <taxon>Chrysomeloidea</taxon>
        <taxon>Chrysomelidae</taxon>
        <taxon>Bruchinae</taxon>
        <taxon>Bruchini</taxon>
        <taxon>Acanthoscelides</taxon>
    </lineage>
</organism>